<dbReference type="SUPFAM" id="SSF56300">
    <property type="entry name" value="Metallo-dependent phosphatases"/>
    <property type="match status" value="1"/>
</dbReference>
<dbReference type="PANTHER" id="PTHR47219:SF9">
    <property type="entry name" value="GTPASE ACTIVATING PROTEIN AND CENTROSOME-ASSOCIATED, ISOFORM B"/>
    <property type="match status" value="1"/>
</dbReference>
<name>A0A1Q9EL82_SYMMI</name>
<dbReference type="InterPro" id="IPR050302">
    <property type="entry name" value="Rab_GAP_TBC_domain"/>
</dbReference>
<dbReference type="OMA" id="HERCGRG"/>
<reference evidence="1 2" key="1">
    <citation type="submission" date="2016-02" db="EMBL/GenBank/DDBJ databases">
        <title>Genome analysis of coral dinoflagellate symbionts highlights evolutionary adaptations to a symbiotic lifestyle.</title>
        <authorList>
            <person name="Aranda M."/>
            <person name="Li Y."/>
            <person name="Liew Y.J."/>
            <person name="Baumgarten S."/>
            <person name="Simakov O."/>
            <person name="Wilson M."/>
            <person name="Piel J."/>
            <person name="Ashoor H."/>
            <person name="Bougouffa S."/>
            <person name="Bajic V.B."/>
            <person name="Ryu T."/>
            <person name="Ravasi T."/>
            <person name="Bayer T."/>
            <person name="Micklem G."/>
            <person name="Kim H."/>
            <person name="Bhak J."/>
            <person name="Lajeunesse T.C."/>
            <person name="Voolstra C.R."/>
        </authorList>
    </citation>
    <scope>NUCLEOTIDE SEQUENCE [LARGE SCALE GENOMIC DNA]</scope>
    <source>
        <strain evidence="1 2">CCMP2467</strain>
    </source>
</reference>
<dbReference type="GO" id="GO:0005096">
    <property type="term" value="F:GTPase activator activity"/>
    <property type="evidence" value="ECO:0007669"/>
    <property type="project" value="TreeGrafter"/>
</dbReference>
<dbReference type="Gene3D" id="1.10.8.270">
    <property type="entry name" value="putative rabgap domain of human tbc1 domain family member 14 like domains"/>
    <property type="match status" value="1"/>
</dbReference>
<dbReference type="AlphaFoldDB" id="A0A1Q9EL82"/>
<dbReference type="SUPFAM" id="SSF47923">
    <property type="entry name" value="Ypt/Rab-GAP domain of gyp1p"/>
    <property type="match status" value="1"/>
</dbReference>
<gene>
    <name evidence="1" type="primary">Tbc1d14</name>
    <name evidence="1" type="ORF">AK812_SmicGene8390</name>
</gene>
<dbReference type="Pfam" id="PF00566">
    <property type="entry name" value="RabGAP-TBC"/>
    <property type="match status" value="1"/>
</dbReference>
<dbReference type="Pfam" id="PF00149">
    <property type="entry name" value="Metallophos"/>
    <property type="match status" value="1"/>
</dbReference>
<dbReference type="PROSITE" id="PS50086">
    <property type="entry name" value="TBC_RABGAP"/>
    <property type="match status" value="1"/>
</dbReference>
<dbReference type="InterPro" id="IPR004843">
    <property type="entry name" value="Calcineurin-like_PHP"/>
</dbReference>
<dbReference type="InterPro" id="IPR000195">
    <property type="entry name" value="Rab-GAP-TBC_dom"/>
</dbReference>
<sequence>MAAAERNSDEAIQNDLDRTFADIPMLAPLKPQIFSILKDFAAHDPDIGYTQGMNYVAAALVVKYPERADTARRKFMDALLLFGGLWSDGFPLMNKGVVLFERLLALYLPDLAKHLNGANLRKYCKFLGTSRLPFPALLKLCSLLVSMAQRVMRLLNSLFLFRLAQGLVGEEHFPLVYVLYTESGQPWARAIVKIAAPCPSLSTVAGASPNLLLQAGAVRVRAVGGEKMPFRFPVKVCEVPLPKGLSANSIRFGDKVLPKLSLSPRRTVLLGDTGLRVTAKNDGTCLAPGPDKLYGIEQCAPNETVPFNSSLVAGRFQSLEDWPFQVQAELAARDEPDLVVHVGDYFYRQGPCPQNQNCSAINNRSFPNSPGLWGDNWNGWYADFFQPSLSLLSAAPWIFLRGNHERCGRGGNGFFLLLDPRPYPEMIGGEYCQDYTDPYAITFADTQFVILDTAMVDDVKTDDRCPESPTGNIGTLNRLDDPNQSLTKAEILEQVEIYRRHFEESEKLRTPGRTHFLISHHPIFGFVCHQGKFFAIEWTLQQALSNNTYKDISASIHGHVHMFQAFKVDGLPLHLIVGNGGSRLQPYLGKSQGPVGLDLVLPPPFEGARLATSAYCNSTFGYNLMDADLNDGFSFKALRLEGPRRAEKRGGRLDAEELMWNTTIPSLAALSKSRSLRALDAPILI</sequence>
<organism evidence="1 2">
    <name type="scientific">Symbiodinium microadriaticum</name>
    <name type="common">Dinoflagellate</name>
    <name type="synonym">Zooxanthella microadriatica</name>
    <dbReference type="NCBI Taxonomy" id="2951"/>
    <lineage>
        <taxon>Eukaryota</taxon>
        <taxon>Sar</taxon>
        <taxon>Alveolata</taxon>
        <taxon>Dinophyceae</taxon>
        <taxon>Suessiales</taxon>
        <taxon>Symbiodiniaceae</taxon>
        <taxon>Symbiodinium</taxon>
    </lineage>
</organism>
<dbReference type="Gene3D" id="3.60.21.10">
    <property type="match status" value="1"/>
</dbReference>
<keyword evidence="2" id="KW-1185">Reference proteome</keyword>
<comment type="caution">
    <text evidence="1">The sequence shown here is derived from an EMBL/GenBank/DDBJ whole genome shotgun (WGS) entry which is preliminary data.</text>
</comment>
<proteinExistence type="predicted"/>
<dbReference type="GO" id="GO:0016787">
    <property type="term" value="F:hydrolase activity"/>
    <property type="evidence" value="ECO:0007669"/>
    <property type="project" value="InterPro"/>
</dbReference>
<dbReference type="GO" id="GO:0031267">
    <property type="term" value="F:small GTPase binding"/>
    <property type="evidence" value="ECO:0007669"/>
    <property type="project" value="TreeGrafter"/>
</dbReference>
<dbReference type="InterPro" id="IPR035969">
    <property type="entry name" value="Rab-GAP_TBC_sf"/>
</dbReference>
<dbReference type="OrthoDB" id="409871at2759"/>
<dbReference type="Proteomes" id="UP000186817">
    <property type="component" value="Unassembled WGS sequence"/>
</dbReference>
<dbReference type="InterPro" id="IPR029052">
    <property type="entry name" value="Metallo-depent_PP-like"/>
</dbReference>
<dbReference type="PANTHER" id="PTHR47219">
    <property type="entry name" value="RAB GTPASE-ACTIVATING PROTEIN 1-LIKE"/>
    <property type="match status" value="1"/>
</dbReference>
<evidence type="ECO:0000313" key="2">
    <source>
        <dbReference type="Proteomes" id="UP000186817"/>
    </source>
</evidence>
<protein>
    <submittedName>
        <fullName evidence="1">TBC1 domain family member 14</fullName>
    </submittedName>
</protein>
<dbReference type="EMBL" id="LSRX01000124">
    <property type="protein sequence ID" value="OLQ08101.1"/>
    <property type="molecule type" value="Genomic_DNA"/>
</dbReference>
<accession>A0A1Q9EL82</accession>
<evidence type="ECO:0000313" key="1">
    <source>
        <dbReference type="EMBL" id="OLQ08101.1"/>
    </source>
</evidence>